<dbReference type="EMBL" id="CM004396">
    <property type="protein sequence ID" value="OAY39951.1"/>
    <property type="molecule type" value="Genomic_DNA"/>
</dbReference>
<accession>A0A2C9V7A7</accession>
<gene>
    <name evidence="1" type="ORF">MANES_10G136900</name>
</gene>
<reference evidence="1" key="1">
    <citation type="submission" date="2016-02" db="EMBL/GenBank/DDBJ databases">
        <title>WGS assembly of Manihot esculenta.</title>
        <authorList>
            <person name="Bredeson J.V."/>
            <person name="Prochnik S.E."/>
            <person name="Lyons J.B."/>
            <person name="Schmutz J."/>
            <person name="Grimwood J."/>
            <person name="Vrebalov J."/>
            <person name="Bart R.S."/>
            <person name="Amuge T."/>
            <person name="Ferguson M.E."/>
            <person name="Green R."/>
            <person name="Putnam N."/>
            <person name="Stites J."/>
            <person name="Rounsley S."/>
            <person name="Rokhsar D.S."/>
        </authorList>
    </citation>
    <scope>NUCLEOTIDE SEQUENCE [LARGE SCALE GENOMIC DNA]</scope>
    <source>
        <tissue evidence="1">Leaf</tissue>
    </source>
</reference>
<protein>
    <submittedName>
        <fullName evidence="1">Uncharacterized protein</fullName>
    </submittedName>
</protein>
<organism evidence="1">
    <name type="scientific">Manihot esculenta</name>
    <name type="common">Cassava</name>
    <name type="synonym">Jatropha manihot</name>
    <dbReference type="NCBI Taxonomy" id="3983"/>
    <lineage>
        <taxon>Eukaryota</taxon>
        <taxon>Viridiplantae</taxon>
        <taxon>Streptophyta</taxon>
        <taxon>Embryophyta</taxon>
        <taxon>Tracheophyta</taxon>
        <taxon>Spermatophyta</taxon>
        <taxon>Magnoliopsida</taxon>
        <taxon>eudicotyledons</taxon>
        <taxon>Gunneridae</taxon>
        <taxon>Pentapetalae</taxon>
        <taxon>rosids</taxon>
        <taxon>fabids</taxon>
        <taxon>Malpighiales</taxon>
        <taxon>Euphorbiaceae</taxon>
        <taxon>Crotonoideae</taxon>
        <taxon>Manihoteae</taxon>
        <taxon>Manihot</taxon>
    </lineage>
</organism>
<sequence>MQNKFHPKTFSLQILNKEAINLLQIPPQCSCKTNYLQSHCHYHLDQVSFQHLGNCHLHRLNHWHTSLREDLRIDQGSQQKKMH</sequence>
<dbReference type="AlphaFoldDB" id="A0A2C9V7A7"/>
<proteinExistence type="predicted"/>
<name>A0A2C9V7A7_MANES</name>
<evidence type="ECO:0000313" key="1">
    <source>
        <dbReference type="EMBL" id="OAY39951.1"/>
    </source>
</evidence>